<evidence type="ECO:0000256" key="2">
    <source>
        <dbReference type="SAM" id="Coils"/>
    </source>
</evidence>
<proteinExistence type="inferred from homology"/>
<dbReference type="AlphaFoldDB" id="A0A8C3DPS5"/>
<evidence type="ECO:0000313" key="5">
    <source>
        <dbReference type="Ensembl" id="ENSCMUP00000009971.2"/>
    </source>
</evidence>
<dbReference type="Ensembl" id="ENSCMUT00000010719.2">
    <property type="protein sequence ID" value="ENSCMUP00000009971.2"/>
    <property type="gene ID" value="ENSCMUG00000006365.2"/>
</dbReference>
<keyword evidence="6" id="KW-1185">Reference proteome</keyword>
<protein>
    <recommendedName>
        <fullName evidence="4">Centromere protein J C-terminal domain-containing protein</fullName>
    </recommendedName>
</protein>
<accession>A0A8C3DPS5</accession>
<dbReference type="GO" id="GO:0005813">
    <property type="term" value="C:centrosome"/>
    <property type="evidence" value="ECO:0007669"/>
    <property type="project" value="TreeGrafter"/>
</dbReference>
<dbReference type="PANTHER" id="PTHR10331:SF25">
    <property type="entry name" value="T-COMPLEX PROTEIN 10A-RELATED"/>
    <property type="match status" value="1"/>
</dbReference>
<evidence type="ECO:0000256" key="3">
    <source>
        <dbReference type="SAM" id="MobiDB-lite"/>
    </source>
</evidence>
<keyword evidence="2" id="KW-0175">Coiled coil</keyword>
<gene>
    <name evidence="5" type="primary">LOC116441692</name>
</gene>
<reference evidence="5" key="3">
    <citation type="submission" date="2025-09" db="UniProtKB">
        <authorList>
            <consortium name="Ensembl"/>
        </authorList>
    </citation>
    <scope>IDENTIFICATION</scope>
</reference>
<dbReference type="GO" id="GO:0061511">
    <property type="term" value="P:centriole elongation"/>
    <property type="evidence" value="ECO:0007669"/>
    <property type="project" value="TreeGrafter"/>
</dbReference>
<dbReference type="InterPro" id="IPR047002">
    <property type="entry name" value="Tcp10_C_sf"/>
</dbReference>
<feature type="domain" description="Centromere protein J C-terminal" evidence="4">
    <location>
        <begin position="715"/>
        <end position="748"/>
    </location>
</feature>
<feature type="compositionally biased region" description="Polar residues" evidence="3">
    <location>
        <begin position="13"/>
        <end position="31"/>
    </location>
</feature>
<feature type="region of interest" description="Disordered" evidence="3">
    <location>
        <begin position="1"/>
        <end position="37"/>
    </location>
</feature>
<reference evidence="5" key="2">
    <citation type="submission" date="2025-08" db="UniProtKB">
        <authorList>
            <consortium name="Ensembl"/>
        </authorList>
    </citation>
    <scope>IDENTIFICATION</scope>
</reference>
<evidence type="ECO:0000313" key="6">
    <source>
        <dbReference type="Proteomes" id="UP000694553"/>
    </source>
</evidence>
<dbReference type="Pfam" id="PF07202">
    <property type="entry name" value="Tcp10_C"/>
    <property type="match status" value="4"/>
</dbReference>
<dbReference type="GO" id="GO:0005814">
    <property type="term" value="C:centriole"/>
    <property type="evidence" value="ECO:0007669"/>
    <property type="project" value="TreeGrafter"/>
</dbReference>
<feature type="region of interest" description="Disordered" evidence="3">
    <location>
        <begin position="432"/>
        <end position="511"/>
    </location>
</feature>
<evidence type="ECO:0000256" key="1">
    <source>
        <dbReference type="ARBA" id="ARBA00005627"/>
    </source>
</evidence>
<dbReference type="PANTHER" id="PTHR10331">
    <property type="entry name" value="T COMPLEX PROTEIN 10"/>
    <property type="match status" value="1"/>
</dbReference>
<dbReference type="InterPro" id="IPR009852">
    <property type="entry name" value="CENPJ_C_dom"/>
</dbReference>
<sequence>MEEDTFKEEDHPSQQSVSDLTSMVPSSSTTEKVVPPLYPGWVGNMSESSSKSCSLPFSSEASGLISNSSNVSTDNMSHNQAFQHPKQLCYSTNSDIFPQKLTSSVNQAGIHDVSETLEMFTPPLLPASEMNRCATTCKTMEQAPGQQDQLMKQQMEQLQRLVAEQQKIIALYNPGFSVSPGIPPHLAATMPPLPCFPATFIPVQFPSQNSSQAESLEFSQTSPLAMRSAWQSRSPELMPNESSSEISGEHVQLSDSDTCPEESQTILSRGLEIDVYRRGTPSLTMVKEEHEEAMHFCRTRIDQLETVRRQELAHPLEYSRDQAHPLQKEKIAQNKFKGAARVTGEHVKSEEMQILKQQIAGLQEEFKRTESYWRAAYSKLRDQVELLTRQNMELRDELRVSEHQRWKAEKNPKAMNFMDRKSETPVAEAILRGTASSSKPEESSWRDNHKRHSISHGINSSVQKADPLRSVTKEHQEKKSSNCSIGRSTTPTGRRTPHQGRLTPFEPDKVVHQLSPTGGRYNGRKSPGAVSHLSGCFKEPSSSSCVKGTPLPISYSSEDTSLSHNHSNDTCSFAPCKNNEETEPPKSILSRRSTLHQERRKHEEEVQEKIEYHDGKVEEVLSDGRRILTFRDGTKKEISADKRMTTISFSNGDVKKIMPDQRVIYYYADAQTTHTAYPDGLEVLQFSNNQIEKHYPDGTQEIVFPDHTVKCLYSDGLKETFFPDGTVVKVEKNGDKIVVFSDGQREIHTAQFRRREYPDGTVKTVFCNGRQETKYSTGRVQIKDEEGNLILDKK</sequence>
<dbReference type="Proteomes" id="UP000694553">
    <property type="component" value="Unassembled WGS sequence"/>
</dbReference>
<comment type="similarity">
    <text evidence="1">Belongs to the TCP10 family.</text>
</comment>
<feature type="coiled-coil region" evidence="2">
    <location>
        <begin position="345"/>
        <end position="404"/>
    </location>
</feature>
<feature type="compositionally biased region" description="Basic and acidic residues" evidence="3">
    <location>
        <begin position="595"/>
        <end position="608"/>
    </location>
</feature>
<name>A0A8C3DPS5_CORMO</name>
<dbReference type="Gene3D" id="2.60.450.20">
    <property type="match status" value="1"/>
</dbReference>
<evidence type="ECO:0000259" key="4">
    <source>
        <dbReference type="Pfam" id="PF07202"/>
    </source>
</evidence>
<feature type="domain" description="Centromere protein J C-terminal" evidence="4">
    <location>
        <begin position="678"/>
        <end position="706"/>
    </location>
</feature>
<dbReference type="GO" id="GO:0015631">
    <property type="term" value="F:tubulin binding"/>
    <property type="evidence" value="ECO:0007669"/>
    <property type="project" value="TreeGrafter"/>
</dbReference>
<dbReference type="InterPro" id="IPR026581">
    <property type="entry name" value="TCP10L/CENPJ"/>
</dbReference>
<organism evidence="5 6">
    <name type="scientific">Corvus moneduloides</name>
    <name type="common">New Caledonian crow</name>
    <dbReference type="NCBI Taxonomy" id="1196302"/>
    <lineage>
        <taxon>Eukaryota</taxon>
        <taxon>Metazoa</taxon>
        <taxon>Chordata</taxon>
        <taxon>Craniata</taxon>
        <taxon>Vertebrata</taxon>
        <taxon>Euteleostomi</taxon>
        <taxon>Archelosauria</taxon>
        <taxon>Archosauria</taxon>
        <taxon>Dinosauria</taxon>
        <taxon>Saurischia</taxon>
        <taxon>Theropoda</taxon>
        <taxon>Coelurosauria</taxon>
        <taxon>Aves</taxon>
        <taxon>Neognathae</taxon>
        <taxon>Neoaves</taxon>
        <taxon>Telluraves</taxon>
        <taxon>Australaves</taxon>
        <taxon>Passeriformes</taxon>
        <taxon>Corvoidea</taxon>
        <taxon>Corvidae</taxon>
        <taxon>Corvus</taxon>
    </lineage>
</organism>
<reference evidence="6" key="1">
    <citation type="submission" date="2019-10" db="EMBL/GenBank/DDBJ databases">
        <title>Corvus moneduloides (New Caledonian crow) genome, bCorMon1, primary haplotype.</title>
        <authorList>
            <person name="Rutz C."/>
            <person name="Fungtammasan C."/>
            <person name="Mountcastle J."/>
            <person name="Formenti G."/>
            <person name="Chow W."/>
            <person name="Howe K."/>
            <person name="Steele M.P."/>
            <person name="Fernandes J."/>
            <person name="Gilbert M.T.P."/>
            <person name="Fedrigo O."/>
            <person name="Jarvis E.D."/>
            <person name="Gemmell N."/>
        </authorList>
    </citation>
    <scope>NUCLEOTIDE SEQUENCE [LARGE SCALE GENOMIC DNA]</scope>
</reference>
<feature type="compositionally biased region" description="Basic and acidic residues" evidence="3">
    <location>
        <begin position="471"/>
        <end position="480"/>
    </location>
</feature>
<feature type="domain" description="Centromere protein J C-terminal" evidence="4">
    <location>
        <begin position="753"/>
        <end position="780"/>
    </location>
</feature>
<feature type="domain" description="Centromere protein J C-terminal" evidence="4">
    <location>
        <begin position="605"/>
        <end position="638"/>
    </location>
</feature>
<accession>A0A8U7MQR4</accession>
<feature type="region of interest" description="Disordered" evidence="3">
    <location>
        <begin position="575"/>
        <end position="608"/>
    </location>
</feature>
<dbReference type="GO" id="GO:0060271">
    <property type="term" value="P:cilium assembly"/>
    <property type="evidence" value="ECO:0007669"/>
    <property type="project" value="TreeGrafter"/>
</dbReference>